<keyword evidence="3" id="KW-1185">Reference proteome</keyword>
<dbReference type="Gene3D" id="2.60.120.380">
    <property type="match status" value="1"/>
</dbReference>
<evidence type="ECO:0000313" key="3">
    <source>
        <dbReference type="Proteomes" id="UP000185639"/>
    </source>
</evidence>
<dbReference type="AlphaFoldDB" id="A0A1N7K4S6"/>
<organism evidence="2 3">
    <name type="scientific">Thalassolituus maritimus</name>
    <dbReference type="NCBI Taxonomy" id="484498"/>
    <lineage>
        <taxon>Bacteria</taxon>
        <taxon>Pseudomonadati</taxon>
        <taxon>Pseudomonadota</taxon>
        <taxon>Gammaproteobacteria</taxon>
        <taxon>Oceanospirillales</taxon>
        <taxon>Oceanospirillaceae</taxon>
        <taxon>Thalassolituus</taxon>
    </lineage>
</organism>
<reference evidence="3" key="1">
    <citation type="submission" date="2017-01" db="EMBL/GenBank/DDBJ databases">
        <authorList>
            <person name="Varghese N."/>
            <person name="Submissions S."/>
        </authorList>
    </citation>
    <scope>NUCLEOTIDE SEQUENCE [LARGE SCALE GENOMIC DNA]</scope>
    <source>
        <strain evidence="3">DSM 24913</strain>
    </source>
</reference>
<dbReference type="STRING" id="484498.SAMN05421686_102328"/>
<proteinExistence type="predicted"/>
<accession>A0A1N7K4S6</accession>
<feature type="region of interest" description="Disordered" evidence="1">
    <location>
        <begin position="26"/>
        <end position="53"/>
    </location>
</feature>
<gene>
    <name evidence="2" type="ORF">SAMN05421686_102328</name>
</gene>
<evidence type="ECO:0000256" key="1">
    <source>
        <dbReference type="SAM" id="MobiDB-lite"/>
    </source>
</evidence>
<dbReference type="PROSITE" id="PS51257">
    <property type="entry name" value="PROKAR_LIPOPROTEIN"/>
    <property type="match status" value="1"/>
</dbReference>
<dbReference type="Proteomes" id="UP000185639">
    <property type="component" value="Unassembled WGS sequence"/>
</dbReference>
<name>A0A1N7K4S6_9GAMM</name>
<dbReference type="RefSeq" id="WP_076514454.1">
    <property type="nucleotide sequence ID" value="NZ_FTOH01000002.1"/>
</dbReference>
<dbReference type="EMBL" id="FTOH01000002">
    <property type="protein sequence ID" value="SIS56560.1"/>
    <property type="molecule type" value="Genomic_DNA"/>
</dbReference>
<evidence type="ECO:0000313" key="2">
    <source>
        <dbReference type="EMBL" id="SIS56560.1"/>
    </source>
</evidence>
<sequence>MKRIVMTSAIASMLIACGGDDSTEYVQQKAPETEPGNQSEETANEIPPGSGVGIYGDLTAGEEDYYYIEVDFFDSGVHTIELTDLTDDLDLEVTDHNGDVLVSEASGTSDESVVVSTDNVSFFGDDIEFVVLKMRVYGATETAASRFTLKLTNYAENND</sequence>
<protein>
    <submittedName>
        <fullName evidence="2">Uncharacterized protein</fullName>
    </submittedName>
</protein>